<dbReference type="InterPro" id="IPR020568">
    <property type="entry name" value="Ribosomal_Su5_D2-typ_SF"/>
</dbReference>
<dbReference type="STRING" id="504486.SAMN05660703_1333"/>
<dbReference type="NCBIfam" id="NF040656">
    <property type="entry name" value="GHMP_GYDIA"/>
    <property type="match status" value="1"/>
</dbReference>
<dbReference type="GO" id="GO:0016301">
    <property type="term" value="F:kinase activity"/>
    <property type="evidence" value="ECO:0007669"/>
    <property type="project" value="UniProtKB-KW"/>
</dbReference>
<evidence type="ECO:0000313" key="1">
    <source>
        <dbReference type="EMBL" id="SMC45660.1"/>
    </source>
</evidence>
<reference evidence="1 2" key="1">
    <citation type="submission" date="2017-04" db="EMBL/GenBank/DDBJ databases">
        <authorList>
            <person name="Afonso C.L."/>
            <person name="Miller P.J."/>
            <person name="Scott M.A."/>
            <person name="Spackman E."/>
            <person name="Goraichik I."/>
            <person name="Dimitrov K.M."/>
            <person name="Suarez D.L."/>
            <person name="Swayne D.E."/>
        </authorList>
    </citation>
    <scope>NUCLEOTIDE SEQUENCE [LARGE SCALE GENOMIC DNA]</scope>
    <source>
        <strain evidence="1 2">DSM 21164</strain>
    </source>
</reference>
<dbReference type="Gene3D" id="3.30.230.10">
    <property type="match status" value="1"/>
</dbReference>
<dbReference type="SUPFAM" id="SSF54211">
    <property type="entry name" value="Ribosomal protein S5 domain 2-like"/>
    <property type="match status" value="1"/>
</dbReference>
<gene>
    <name evidence="1" type="ORF">SAMN05660703_1333</name>
</gene>
<keyword evidence="1" id="KW-0418">Kinase</keyword>
<proteinExistence type="predicted"/>
<dbReference type="InterPro" id="IPR047765">
    <property type="entry name" value="GHMP_GYDIA-like"/>
</dbReference>
<dbReference type="Proteomes" id="UP000192360">
    <property type="component" value="Unassembled WGS sequence"/>
</dbReference>
<dbReference type="OrthoDB" id="5288719at2"/>
<sequence length="302" mass="33864">MSNSYYSNGKLLITGEYGVLDGALSLAVPTKYGQALTVQENNTNSITWQSIDHQGAIWFEGDFNLKNNKSINTTDSETAETLLRILCEAKKLNSEFLINSSGYKVTTQLDFPRNWGLGSSSTLINNIAQWACVDPFKLLWNSFSGSGYDIACAMHNTPILYQLKGKKPIVTPIAFNPSFKEHIYFVHLNKKQNSREGISAYRNSKFDKDQFISAQTILTNKFSTCDSLEEFQKLIIEHETLVASIINETPVKQKYFIDYTGAIKSLGAWGGDFIMAVGSKTTPTYFKNKGYATIIPYQEMIL</sequence>
<accession>A0A1W1ZB73</accession>
<dbReference type="InterPro" id="IPR014721">
    <property type="entry name" value="Ribsml_uS5_D2-typ_fold_subgr"/>
</dbReference>
<keyword evidence="2" id="KW-1185">Reference proteome</keyword>
<protein>
    <submittedName>
        <fullName evidence="1">Mevalonate kinase</fullName>
    </submittedName>
</protein>
<dbReference type="RefSeq" id="WP_084060588.1">
    <property type="nucleotide sequence ID" value="NZ_FWXO01000001.1"/>
</dbReference>
<organism evidence="1 2">
    <name type="scientific">Cellulophaga tyrosinoxydans</name>
    <dbReference type="NCBI Taxonomy" id="504486"/>
    <lineage>
        <taxon>Bacteria</taxon>
        <taxon>Pseudomonadati</taxon>
        <taxon>Bacteroidota</taxon>
        <taxon>Flavobacteriia</taxon>
        <taxon>Flavobacteriales</taxon>
        <taxon>Flavobacteriaceae</taxon>
        <taxon>Cellulophaga</taxon>
    </lineage>
</organism>
<dbReference type="AlphaFoldDB" id="A0A1W1ZB73"/>
<dbReference type="EMBL" id="FWXO01000001">
    <property type="protein sequence ID" value="SMC45660.1"/>
    <property type="molecule type" value="Genomic_DNA"/>
</dbReference>
<name>A0A1W1ZB73_9FLAO</name>
<keyword evidence="1" id="KW-0808">Transferase</keyword>
<evidence type="ECO:0000313" key="2">
    <source>
        <dbReference type="Proteomes" id="UP000192360"/>
    </source>
</evidence>